<evidence type="ECO:0000313" key="14">
    <source>
        <dbReference type="EMBL" id="OAY29689.1"/>
    </source>
</evidence>
<evidence type="ECO:0000256" key="2">
    <source>
        <dbReference type="ARBA" id="ARBA00004586"/>
    </source>
</evidence>
<keyword evidence="6" id="KW-0808">Transferase</keyword>
<evidence type="ECO:0000256" key="12">
    <source>
        <dbReference type="ARBA" id="ARBA00047353"/>
    </source>
</evidence>
<comment type="subcellular location">
    <subcellularLocation>
        <location evidence="2">Endoplasmic reticulum membrane</location>
    </subcellularLocation>
</comment>
<keyword evidence="10 13" id="KW-1133">Transmembrane helix</keyword>
<evidence type="ECO:0000256" key="8">
    <source>
        <dbReference type="ARBA" id="ARBA00022824"/>
    </source>
</evidence>
<evidence type="ECO:0000256" key="10">
    <source>
        <dbReference type="ARBA" id="ARBA00022989"/>
    </source>
</evidence>
<comment type="catalytic activity">
    <reaction evidence="12">
        <text>n isopentenyl diphosphate + (2E,6E)-farnesyl diphosphate = a di-trans,poly-cis-polyprenyl diphosphate + n diphosphate</text>
        <dbReference type="Rhea" id="RHEA:53008"/>
        <dbReference type="Rhea" id="RHEA-COMP:19494"/>
        <dbReference type="ChEBI" id="CHEBI:33019"/>
        <dbReference type="ChEBI" id="CHEBI:128769"/>
        <dbReference type="ChEBI" id="CHEBI:136960"/>
        <dbReference type="ChEBI" id="CHEBI:175763"/>
        <dbReference type="EC" id="2.5.1.87"/>
    </reaction>
</comment>
<name>A0A2C9UGP3_MANES</name>
<organism evidence="14 15">
    <name type="scientific">Manihot esculenta</name>
    <name type="common">Cassava</name>
    <name type="synonym">Jatropha manihot</name>
    <dbReference type="NCBI Taxonomy" id="3983"/>
    <lineage>
        <taxon>Eukaryota</taxon>
        <taxon>Viridiplantae</taxon>
        <taxon>Streptophyta</taxon>
        <taxon>Embryophyta</taxon>
        <taxon>Tracheophyta</taxon>
        <taxon>Spermatophyta</taxon>
        <taxon>Magnoliopsida</taxon>
        <taxon>eudicotyledons</taxon>
        <taxon>Gunneridae</taxon>
        <taxon>Pentapetalae</taxon>
        <taxon>rosids</taxon>
        <taxon>fabids</taxon>
        <taxon>Malpighiales</taxon>
        <taxon>Euphorbiaceae</taxon>
        <taxon>Crotonoideae</taxon>
        <taxon>Manihoteae</taxon>
        <taxon>Manihot</taxon>
    </lineage>
</organism>
<evidence type="ECO:0000313" key="15">
    <source>
        <dbReference type="Proteomes" id="UP000091857"/>
    </source>
</evidence>
<evidence type="ECO:0000256" key="7">
    <source>
        <dbReference type="ARBA" id="ARBA00022692"/>
    </source>
</evidence>
<keyword evidence="15" id="KW-1185">Reference proteome</keyword>
<comment type="pathway">
    <text evidence="3">Protein modification; protein glycosylation.</text>
</comment>
<accession>A0A2C9UGP3</accession>
<dbReference type="GO" id="GO:0005789">
    <property type="term" value="C:endoplasmic reticulum membrane"/>
    <property type="evidence" value="ECO:0000318"/>
    <property type="project" value="GO_Central"/>
</dbReference>
<evidence type="ECO:0000256" key="3">
    <source>
        <dbReference type="ARBA" id="ARBA00004922"/>
    </source>
</evidence>
<dbReference type="InterPro" id="IPR038887">
    <property type="entry name" value="Nus1/NgBR"/>
</dbReference>
<evidence type="ECO:0000256" key="5">
    <source>
        <dbReference type="ARBA" id="ARBA00012596"/>
    </source>
</evidence>
<keyword evidence="8" id="KW-0256">Endoplasmic reticulum</keyword>
<comment type="cofactor">
    <cofactor evidence="1">
        <name>Mg(2+)</name>
        <dbReference type="ChEBI" id="CHEBI:18420"/>
    </cofactor>
</comment>
<dbReference type="Gene3D" id="3.40.1180.10">
    <property type="entry name" value="Decaprenyl diphosphate synthase-like"/>
    <property type="match status" value="1"/>
</dbReference>
<comment type="caution">
    <text evidence="14">The sequence shown here is derived from an EMBL/GenBank/DDBJ whole genome shotgun (WGS) entry which is preliminary data.</text>
</comment>
<dbReference type="UniPathway" id="UPA00378"/>
<dbReference type="GO" id="GO:1904423">
    <property type="term" value="C:dehydrodolichyl diphosphate synthase complex"/>
    <property type="evidence" value="ECO:0000318"/>
    <property type="project" value="GO_Central"/>
</dbReference>
<keyword evidence="9" id="KW-0460">Magnesium</keyword>
<dbReference type="OrthoDB" id="19639at2759"/>
<dbReference type="STRING" id="3983.A0A2C9UGP3"/>
<dbReference type="EC" id="2.5.1.87" evidence="5"/>
<dbReference type="GO" id="GO:0045547">
    <property type="term" value="F:ditrans,polycis-polyprenyl diphosphate synthase [(2E,6E)-farnesyl diphosphate specific] activity"/>
    <property type="evidence" value="ECO:0007669"/>
    <property type="project" value="UniProtKB-EC"/>
</dbReference>
<proteinExistence type="inferred from homology"/>
<dbReference type="PANTHER" id="PTHR21528">
    <property type="entry name" value="DEHYDRODOLICHYL DIPHOSPHATE SYNTHASE COMPLEX SUBUNIT NUS1"/>
    <property type="match status" value="1"/>
</dbReference>
<dbReference type="Gramene" id="Manes.15G164800.4.v8.1">
    <property type="protein sequence ID" value="Manes.15G164800.4.v8.1.CDS"/>
    <property type="gene ID" value="Manes.15G164800.v8.1"/>
</dbReference>
<feature type="transmembrane region" description="Helical" evidence="13">
    <location>
        <begin position="20"/>
        <end position="38"/>
    </location>
</feature>
<reference evidence="15" key="1">
    <citation type="journal article" date="2016" name="Nat. Biotechnol.">
        <title>Sequencing wild and cultivated cassava and related species reveals extensive interspecific hybridization and genetic diversity.</title>
        <authorList>
            <person name="Bredeson J.V."/>
            <person name="Lyons J.B."/>
            <person name="Prochnik S.E."/>
            <person name="Wu G.A."/>
            <person name="Ha C.M."/>
            <person name="Edsinger-Gonzales E."/>
            <person name="Grimwood J."/>
            <person name="Schmutz J."/>
            <person name="Rabbi I.Y."/>
            <person name="Egesi C."/>
            <person name="Nauluvula P."/>
            <person name="Lebot V."/>
            <person name="Ndunguru J."/>
            <person name="Mkamilo G."/>
            <person name="Bart R.S."/>
            <person name="Setter T.L."/>
            <person name="Gleadow R.M."/>
            <person name="Kulakow P."/>
            <person name="Ferguson M.E."/>
            <person name="Rounsley S."/>
            <person name="Rokhsar D.S."/>
        </authorList>
    </citation>
    <scope>NUCLEOTIDE SEQUENCE [LARGE SCALE GENOMIC DNA]</scope>
    <source>
        <strain evidence="15">cv. AM560-2</strain>
    </source>
</reference>
<dbReference type="SUPFAM" id="SSF64005">
    <property type="entry name" value="Undecaprenyl diphosphate synthase"/>
    <property type="match status" value="1"/>
</dbReference>
<evidence type="ECO:0000256" key="1">
    <source>
        <dbReference type="ARBA" id="ARBA00001946"/>
    </source>
</evidence>
<keyword evidence="7 13" id="KW-0812">Transmembrane</keyword>
<dbReference type="AlphaFoldDB" id="A0A2C9UGP3"/>
<evidence type="ECO:0000256" key="9">
    <source>
        <dbReference type="ARBA" id="ARBA00022842"/>
    </source>
</evidence>
<evidence type="ECO:0000256" key="6">
    <source>
        <dbReference type="ARBA" id="ARBA00022679"/>
    </source>
</evidence>
<dbReference type="InterPro" id="IPR036424">
    <property type="entry name" value="UPP_synth-like_sf"/>
</dbReference>
<dbReference type="Gramene" id="Manes.15G164800.5.v8.1">
    <property type="protein sequence ID" value="Manes.15G164800.5.v8.1.CDS"/>
    <property type="gene ID" value="Manes.15G164800.v8.1"/>
</dbReference>
<dbReference type="EMBL" id="CM004401">
    <property type="protein sequence ID" value="OAY29689.1"/>
    <property type="molecule type" value="Genomic_DNA"/>
</dbReference>
<gene>
    <name evidence="14" type="ORF">MANES_15G164800v8</name>
</gene>
<dbReference type="Gramene" id="Manes.15G164800.6.v8.1">
    <property type="protein sequence ID" value="Manes.15G164800.6.v8.1.CDS"/>
    <property type="gene ID" value="Manes.15G164800.v8.1"/>
</dbReference>
<protein>
    <recommendedName>
        <fullName evidence="5">ditrans,polycis-polyprenyl diphosphate synthase [(2E,6E)-farnesyldiphosphate specific]</fullName>
        <ecNumber evidence="5">2.5.1.87</ecNumber>
    </recommendedName>
</protein>
<dbReference type="Proteomes" id="UP000091857">
    <property type="component" value="Chromosome 15"/>
</dbReference>
<comment type="similarity">
    <text evidence="4">Belongs to the UPP synthase family.</text>
</comment>
<keyword evidence="11 13" id="KW-0472">Membrane</keyword>
<dbReference type="PANTHER" id="PTHR21528:SF0">
    <property type="entry name" value="DEHYDRODOLICHYL DIPHOSPHATE SYNTHASE COMPLEX SUBUNIT NUS1"/>
    <property type="match status" value="1"/>
</dbReference>
<evidence type="ECO:0000256" key="11">
    <source>
        <dbReference type="ARBA" id="ARBA00023136"/>
    </source>
</evidence>
<sequence>MDLKHGVERVHRLIDMISNICLRLLWHFLHLLVSLWYLNVGIVQMIESYLVSSGLLKRYNALDVGKIQYLAIVVDSEDTYKFSKVLQLLKWLEAIGVRHLCLYDSKGVLKTFKKTIVKSLKNAMLFEEAVEKDLPLDEKKMTLEFTSSSDGKGAITEAANLLFMKYLKSAKAGVEQEEQLFTEAQMDEALKALGHRGPEPDLLLVYGPVRCYLGFSPWRIRYTEIVHMGPLQSMRYGSLIKALYKFTTVCQNYGK</sequence>
<evidence type="ECO:0000256" key="13">
    <source>
        <dbReference type="SAM" id="Phobius"/>
    </source>
</evidence>
<evidence type="ECO:0000256" key="4">
    <source>
        <dbReference type="ARBA" id="ARBA00005432"/>
    </source>
</evidence>